<accession>A0A4U6VTK4</accession>
<name>A0A4U6VTK4_SETVI</name>
<dbReference type="EMBL" id="CM016554">
    <property type="protein sequence ID" value="TKW28097.1"/>
    <property type="molecule type" value="Genomic_DNA"/>
</dbReference>
<dbReference type="OMA" id="CHTIPDH"/>
<keyword evidence="2" id="KW-1185">Reference proteome</keyword>
<dbReference type="Gramene" id="TKW28097">
    <property type="protein sequence ID" value="TKW28097"/>
    <property type="gene ID" value="SEVIR_3G302325v2"/>
</dbReference>
<sequence>MPPSFTLIMATCATDAVGFPAVLNEMLVKAGYTFRPEYEVYARGFGVCVVEYVAALHIQAKMVTGSVPYVFQASGTYPKMAIQEVAHEAIMRLRYEHRELWEDPFSYLPMQGPEDPLCHFATVPVGASPLVRCMAETISAYEWAYEWAYRSVKWELEETRRCFLKFQIEVEPFVRSRKVPRHVLDRLSSVTAQEMAAPSHCFPLVMGTWAEAWPRLNPISMGSHMRQFPQVRTTR</sequence>
<evidence type="ECO:0000313" key="1">
    <source>
        <dbReference type="EMBL" id="TKW28097.1"/>
    </source>
</evidence>
<dbReference type="Proteomes" id="UP000298652">
    <property type="component" value="Chromosome 3"/>
</dbReference>
<dbReference type="AlphaFoldDB" id="A0A4U6VTK4"/>
<evidence type="ECO:0000313" key="2">
    <source>
        <dbReference type="Proteomes" id="UP000298652"/>
    </source>
</evidence>
<gene>
    <name evidence="1" type="ORF">SEVIR_3G302325v2</name>
</gene>
<reference evidence="1" key="1">
    <citation type="submission" date="2019-03" db="EMBL/GenBank/DDBJ databases">
        <title>WGS assembly of Setaria viridis.</title>
        <authorList>
            <person name="Huang P."/>
            <person name="Jenkins J."/>
            <person name="Grimwood J."/>
            <person name="Barry K."/>
            <person name="Healey A."/>
            <person name="Mamidi S."/>
            <person name="Sreedasyam A."/>
            <person name="Shu S."/>
            <person name="Feldman M."/>
            <person name="Wu J."/>
            <person name="Yu Y."/>
            <person name="Chen C."/>
            <person name="Johnson J."/>
            <person name="Rokhsar D."/>
            <person name="Baxter I."/>
            <person name="Schmutz J."/>
            <person name="Brutnell T."/>
            <person name="Kellogg E."/>
        </authorList>
    </citation>
    <scope>NUCLEOTIDE SEQUENCE [LARGE SCALE GENOMIC DNA]</scope>
</reference>
<proteinExistence type="predicted"/>
<protein>
    <submittedName>
        <fullName evidence="1">Uncharacterized protein</fullName>
    </submittedName>
</protein>
<organism evidence="1 2">
    <name type="scientific">Setaria viridis</name>
    <name type="common">Green bristlegrass</name>
    <name type="synonym">Setaria italica subsp. viridis</name>
    <dbReference type="NCBI Taxonomy" id="4556"/>
    <lineage>
        <taxon>Eukaryota</taxon>
        <taxon>Viridiplantae</taxon>
        <taxon>Streptophyta</taxon>
        <taxon>Embryophyta</taxon>
        <taxon>Tracheophyta</taxon>
        <taxon>Spermatophyta</taxon>
        <taxon>Magnoliopsida</taxon>
        <taxon>Liliopsida</taxon>
        <taxon>Poales</taxon>
        <taxon>Poaceae</taxon>
        <taxon>PACMAD clade</taxon>
        <taxon>Panicoideae</taxon>
        <taxon>Panicodae</taxon>
        <taxon>Paniceae</taxon>
        <taxon>Cenchrinae</taxon>
        <taxon>Setaria</taxon>
    </lineage>
</organism>